<protein>
    <submittedName>
        <fullName evidence="2 3">Uncharacterized protein</fullName>
    </submittedName>
</protein>
<reference evidence="4" key="1">
    <citation type="journal article" date="2020" name="PLoS Negl. Trop. Dis.">
        <title>High-quality nuclear genome for Sarcoptes scabiei-A critical resource for a neglected parasite.</title>
        <authorList>
            <person name="Korhonen P.K."/>
            <person name="Gasser R.B."/>
            <person name="Ma G."/>
            <person name="Wang T."/>
            <person name="Stroehlein A.J."/>
            <person name="Young N.D."/>
            <person name="Ang C.S."/>
            <person name="Fernando D.D."/>
            <person name="Lu H.C."/>
            <person name="Taylor S."/>
            <person name="Reynolds S.L."/>
            <person name="Mofiz E."/>
            <person name="Najaraj S.H."/>
            <person name="Gowda H."/>
            <person name="Madugundu A."/>
            <person name="Renuse S."/>
            <person name="Holt D."/>
            <person name="Pandey A."/>
            <person name="Papenfuss A.T."/>
            <person name="Fischer K."/>
        </authorList>
    </citation>
    <scope>NUCLEOTIDE SEQUENCE [LARGE SCALE GENOMIC DNA]</scope>
</reference>
<feature type="region of interest" description="Disordered" evidence="1">
    <location>
        <begin position="65"/>
        <end position="87"/>
    </location>
</feature>
<dbReference type="AlphaFoldDB" id="A0A834VH76"/>
<evidence type="ECO:0000313" key="4">
    <source>
        <dbReference type="Proteomes" id="UP000070412"/>
    </source>
</evidence>
<reference evidence="3" key="3">
    <citation type="submission" date="2022-06" db="UniProtKB">
        <authorList>
            <consortium name="EnsemblMetazoa"/>
        </authorList>
    </citation>
    <scope>IDENTIFICATION</scope>
</reference>
<dbReference type="Proteomes" id="UP000070412">
    <property type="component" value="Unassembled WGS sequence"/>
</dbReference>
<dbReference type="EnsemblMetazoa" id="SSS_4722s_mrna">
    <property type="protein sequence ID" value="KAF7496741.1"/>
    <property type="gene ID" value="SSS_4722"/>
</dbReference>
<evidence type="ECO:0000313" key="2">
    <source>
        <dbReference type="EMBL" id="KAF7496741.1"/>
    </source>
</evidence>
<sequence length="573" mass="66858">MKQRNEKINQRAARSFRERYFRRRNQSRSSPRTIPSSSVPTDHSDNQCSKSSNETLIDSTEIDRFESVHSNENDRMKRTSDEMANESDHMATIDSKEEKICEILSPMERFESQRNIAIQCNLLQVSIEKKSIDLQTSDLEKIEKREKREKIENFSNEKFERSEINLLETIDVELKKCSLSNHPNSAPSLFDDSKTCRMKNSEKRSTDSKFDRIDCKSKPTSRSKKEIISKISNRNNEMHNELYDFDTVNHLFNISLRANSENQEQQSETNELRSIISNLSDIDCDSVKQSDQSHHLGHHREFDGKEKKMASLQIPERFGFGSDPFGQEKHYGSAPNDLDRESFWNNQNDQKIDHYETIRSISSCERQTGSNYGIKTSSLKFEVSDEPDPNDLKHRLRRQALVPPKSITDRNRFEIERFEMLENKHKNESNENRFVKISSTNKSDSKFFLSNSFRKRYGSETDLDLIERQQNEIDSFDNSLECLYSSKSYDSIDSSENNFSFNSDEIETEKTRRRSSIAIIPPMRICPGDLLVYRKVLTNRAALMENNLTNKLLNAENRKSQKNTRSLFRLVSV</sequence>
<feature type="compositionally biased region" description="Low complexity" evidence="1">
    <location>
        <begin position="27"/>
        <end position="41"/>
    </location>
</feature>
<evidence type="ECO:0000313" key="3">
    <source>
        <dbReference type="EnsemblMetazoa" id="KAF7496741.1"/>
    </source>
</evidence>
<name>A0A834VH76_SARSC</name>
<dbReference type="EMBL" id="WVUK01000001">
    <property type="protein sequence ID" value="KAF7496741.1"/>
    <property type="molecule type" value="Genomic_DNA"/>
</dbReference>
<reference evidence="2" key="2">
    <citation type="submission" date="2020-01" db="EMBL/GenBank/DDBJ databases">
        <authorList>
            <person name="Korhonen P.K.K."/>
            <person name="Guangxu M.G."/>
            <person name="Wang T.W."/>
            <person name="Stroehlein A.J.S."/>
            <person name="Young N.D."/>
            <person name="Ang C.-S.A."/>
            <person name="Fernando D.W.F."/>
            <person name="Lu H.L."/>
            <person name="Taylor S.T."/>
            <person name="Ehtesham M.E.M."/>
            <person name="Najaraj S.H.N."/>
            <person name="Harsha G.H.G."/>
            <person name="Madugundu A.M."/>
            <person name="Renuse S.R."/>
            <person name="Holt D.H."/>
            <person name="Pandey A.P."/>
            <person name="Papenfuss A.P."/>
            <person name="Gasser R.B.G."/>
            <person name="Fischer K.F."/>
        </authorList>
    </citation>
    <scope>NUCLEOTIDE SEQUENCE</scope>
    <source>
        <strain evidence="2">SSS_KF_BRIS2020</strain>
    </source>
</reference>
<organism evidence="2">
    <name type="scientific">Sarcoptes scabiei</name>
    <name type="common">Itch mite</name>
    <name type="synonym">Acarus scabiei</name>
    <dbReference type="NCBI Taxonomy" id="52283"/>
    <lineage>
        <taxon>Eukaryota</taxon>
        <taxon>Metazoa</taxon>
        <taxon>Ecdysozoa</taxon>
        <taxon>Arthropoda</taxon>
        <taxon>Chelicerata</taxon>
        <taxon>Arachnida</taxon>
        <taxon>Acari</taxon>
        <taxon>Acariformes</taxon>
        <taxon>Sarcoptiformes</taxon>
        <taxon>Astigmata</taxon>
        <taxon>Psoroptidia</taxon>
        <taxon>Sarcoptoidea</taxon>
        <taxon>Sarcoptidae</taxon>
        <taxon>Sarcoptinae</taxon>
        <taxon>Sarcoptes</taxon>
    </lineage>
</organism>
<feature type="compositionally biased region" description="Basic and acidic residues" evidence="1">
    <location>
        <begin position="1"/>
        <end position="19"/>
    </location>
</feature>
<proteinExistence type="predicted"/>
<evidence type="ECO:0000256" key="1">
    <source>
        <dbReference type="SAM" id="MobiDB-lite"/>
    </source>
</evidence>
<gene>
    <name evidence="2" type="ORF">SSS_4722</name>
</gene>
<dbReference type="OrthoDB" id="5585231at2759"/>
<feature type="region of interest" description="Disordered" evidence="1">
    <location>
        <begin position="1"/>
        <end position="53"/>
    </location>
</feature>
<accession>A0A834VH76</accession>
<keyword evidence="4" id="KW-1185">Reference proteome</keyword>